<name>A0A415E785_9FIRM</name>
<sequence length="347" mass="39268">MKKHAIIPIFIPHKGCPNDCIFCNQKKITARQKAVTGEDVENTIETWLSTLENRNLDTIEIAFFGGSFTGIPMEEQSAYLAIAGKYKDAGRVDKIHMSTRPDYIDEKILDNLKQYGADTIELGVQSFDDKVLALSNRGHDSKVVYQACDLIKDYGFELGIQLMIGLPGDTMETCLYSARETVKIAPAIARLYPTIVINDTELHNQYLRGEYEPLSQDEAILRTKEMYKLLDAAGINIIRVGLKSTDIISEHGEISGNTYHPAFRQLVEGEIARERIEEKLAGTDFDRNSRTKVTFYANSKSFSNMIGNSGRNKKFFLEKYPCLNILYKVNDSLNDHQFQVEIKGEKK</sequence>
<dbReference type="Pfam" id="PF04055">
    <property type="entry name" value="Radical_SAM"/>
    <property type="match status" value="1"/>
</dbReference>
<dbReference type="Gene3D" id="3.80.30.20">
    <property type="entry name" value="tm_1862 like domain"/>
    <property type="match status" value="1"/>
</dbReference>
<dbReference type="SFLD" id="SFLDS00029">
    <property type="entry name" value="Radical_SAM"/>
    <property type="match status" value="1"/>
</dbReference>
<proteinExistence type="predicted"/>
<dbReference type="Proteomes" id="UP000284841">
    <property type="component" value="Unassembled WGS sequence"/>
</dbReference>
<keyword evidence="9" id="KW-1185">Reference proteome</keyword>
<dbReference type="InterPro" id="IPR039661">
    <property type="entry name" value="ELP3"/>
</dbReference>
<dbReference type="GO" id="GO:0046872">
    <property type="term" value="F:metal ion binding"/>
    <property type="evidence" value="ECO:0007669"/>
    <property type="project" value="UniProtKB-KW"/>
</dbReference>
<dbReference type="InterPro" id="IPR006638">
    <property type="entry name" value="Elp3/MiaA/NifB-like_rSAM"/>
</dbReference>
<dbReference type="Pfam" id="PF16199">
    <property type="entry name" value="Radical_SAM_C"/>
    <property type="match status" value="1"/>
</dbReference>
<keyword evidence="5" id="KW-0408">Iron</keyword>
<dbReference type="EMBL" id="QRMS01000001">
    <property type="protein sequence ID" value="RHJ89505.1"/>
    <property type="molecule type" value="Genomic_DNA"/>
</dbReference>
<comment type="cofactor">
    <cofactor evidence="1">
        <name>[4Fe-4S] cluster</name>
        <dbReference type="ChEBI" id="CHEBI:49883"/>
    </cofactor>
</comment>
<dbReference type="GO" id="GO:0003824">
    <property type="term" value="F:catalytic activity"/>
    <property type="evidence" value="ECO:0007669"/>
    <property type="project" value="InterPro"/>
</dbReference>
<gene>
    <name evidence="8" type="ORF">DW099_02735</name>
</gene>
<dbReference type="GO" id="GO:0002926">
    <property type="term" value="P:tRNA wobble base 5-methoxycarbonylmethyl-2-thiouridinylation"/>
    <property type="evidence" value="ECO:0007669"/>
    <property type="project" value="TreeGrafter"/>
</dbReference>
<dbReference type="SMART" id="SM00729">
    <property type="entry name" value="Elp3"/>
    <property type="match status" value="1"/>
</dbReference>
<dbReference type="OrthoDB" id="9815044at2"/>
<keyword evidence="2" id="KW-0004">4Fe-4S</keyword>
<accession>A0A415E785</accession>
<dbReference type="STRING" id="1776384.GCA_900086585_02854"/>
<keyword evidence="3" id="KW-0949">S-adenosyl-L-methionine</keyword>
<dbReference type="GO" id="GO:0005737">
    <property type="term" value="C:cytoplasm"/>
    <property type="evidence" value="ECO:0007669"/>
    <property type="project" value="TreeGrafter"/>
</dbReference>
<dbReference type="GO" id="GO:0051539">
    <property type="term" value="F:4 iron, 4 sulfur cluster binding"/>
    <property type="evidence" value="ECO:0007669"/>
    <property type="project" value="UniProtKB-KW"/>
</dbReference>
<organism evidence="8 9">
    <name type="scientific">Emergencia timonensis</name>
    <dbReference type="NCBI Taxonomy" id="1776384"/>
    <lineage>
        <taxon>Bacteria</taxon>
        <taxon>Bacillati</taxon>
        <taxon>Bacillota</taxon>
        <taxon>Clostridia</taxon>
        <taxon>Peptostreptococcales</taxon>
        <taxon>Anaerovoracaceae</taxon>
        <taxon>Emergencia</taxon>
    </lineage>
</organism>
<dbReference type="InterPro" id="IPR032432">
    <property type="entry name" value="Radical_SAM_C"/>
</dbReference>
<dbReference type="PROSITE" id="PS51918">
    <property type="entry name" value="RADICAL_SAM"/>
    <property type="match status" value="1"/>
</dbReference>
<evidence type="ECO:0000256" key="6">
    <source>
        <dbReference type="ARBA" id="ARBA00023014"/>
    </source>
</evidence>
<dbReference type="RefSeq" id="WP_118333626.1">
    <property type="nucleotide sequence ID" value="NZ_AP025567.1"/>
</dbReference>
<dbReference type="PANTHER" id="PTHR11135">
    <property type="entry name" value="HISTONE ACETYLTRANSFERASE-RELATED"/>
    <property type="match status" value="1"/>
</dbReference>
<evidence type="ECO:0000313" key="9">
    <source>
        <dbReference type="Proteomes" id="UP000284841"/>
    </source>
</evidence>
<dbReference type="PANTHER" id="PTHR11135:SF0">
    <property type="entry name" value="ELONGATOR COMPLEX PROTEIN 3"/>
    <property type="match status" value="1"/>
</dbReference>
<evidence type="ECO:0000259" key="7">
    <source>
        <dbReference type="PROSITE" id="PS51918"/>
    </source>
</evidence>
<dbReference type="AlphaFoldDB" id="A0A415E785"/>
<dbReference type="SFLD" id="SFLDG01082">
    <property type="entry name" value="B12-binding_domain_containing"/>
    <property type="match status" value="1"/>
</dbReference>
<dbReference type="CDD" id="cd01335">
    <property type="entry name" value="Radical_SAM"/>
    <property type="match status" value="1"/>
</dbReference>
<dbReference type="InterPro" id="IPR007197">
    <property type="entry name" value="rSAM"/>
</dbReference>
<keyword evidence="6" id="KW-0411">Iron-sulfur</keyword>
<dbReference type="SFLD" id="SFLDG01086">
    <property type="entry name" value="elongater_protein-like"/>
    <property type="match status" value="1"/>
</dbReference>
<dbReference type="InterPro" id="IPR023404">
    <property type="entry name" value="rSAM_horseshoe"/>
</dbReference>
<reference evidence="8 9" key="1">
    <citation type="submission" date="2018-08" db="EMBL/GenBank/DDBJ databases">
        <title>A genome reference for cultivated species of the human gut microbiota.</title>
        <authorList>
            <person name="Zou Y."/>
            <person name="Xue W."/>
            <person name="Luo G."/>
        </authorList>
    </citation>
    <scope>NUCLEOTIDE SEQUENCE [LARGE SCALE GENOMIC DNA]</scope>
    <source>
        <strain evidence="8 9">AM07-24</strain>
    </source>
</reference>
<feature type="domain" description="Radical SAM core" evidence="7">
    <location>
        <begin position="1"/>
        <end position="236"/>
    </location>
</feature>
<dbReference type="InterPro" id="IPR058240">
    <property type="entry name" value="rSAM_sf"/>
</dbReference>
<evidence type="ECO:0000256" key="1">
    <source>
        <dbReference type="ARBA" id="ARBA00001966"/>
    </source>
</evidence>
<evidence type="ECO:0000256" key="5">
    <source>
        <dbReference type="ARBA" id="ARBA00023004"/>
    </source>
</evidence>
<comment type="caution">
    <text evidence="8">The sequence shown here is derived from an EMBL/GenBank/DDBJ whole genome shotgun (WGS) entry which is preliminary data.</text>
</comment>
<protein>
    <submittedName>
        <fullName evidence="8">Radical SAM protein</fullName>
    </submittedName>
</protein>
<dbReference type="SUPFAM" id="SSF102114">
    <property type="entry name" value="Radical SAM enzymes"/>
    <property type="match status" value="1"/>
</dbReference>
<evidence type="ECO:0000313" key="8">
    <source>
        <dbReference type="EMBL" id="RHJ89505.1"/>
    </source>
</evidence>
<evidence type="ECO:0000256" key="2">
    <source>
        <dbReference type="ARBA" id="ARBA00022485"/>
    </source>
</evidence>
<evidence type="ECO:0000256" key="3">
    <source>
        <dbReference type="ARBA" id="ARBA00022691"/>
    </source>
</evidence>
<evidence type="ECO:0000256" key="4">
    <source>
        <dbReference type="ARBA" id="ARBA00022723"/>
    </source>
</evidence>
<keyword evidence="4" id="KW-0479">Metal-binding</keyword>